<feature type="non-terminal residue" evidence="2">
    <location>
        <position position="36"/>
    </location>
</feature>
<sequence length="36" mass="3927">MRFSLFFLSALVASATAVVIPDHAHEHDFEADVSPV</sequence>
<keyword evidence="1" id="KW-0732">Signal</keyword>
<feature type="signal peptide" evidence="1">
    <location>
        <begin position="1"/>
        <end position="17"/>
    </location>
</feature>
<accession>A0A8H6K7L6</accession>
<organism evidence="2 3">
    <name type="scientific">Colletotrichum musicola</name>
    <dbReference type="NCBI Taxonomy" id="2175873"/>
    <lineage>
        <taxon>Eukaryota</taxon>
        <taxon>Fungi</taxon>
        <taxon>Dikarya</taxon>
        <taxon>Ascomycota</taxon>
        <taxon>Pezizomycotina</taxon>
        <taxon>Sordariomycetes</taxon>
        <taxon>Hypocreomycetidae</taxon>
        <taxon>Glomerellales</taxon>
        <taxon>Glomerellaceae</taxon>
        <taxon>Colletotrichum</taxon>
        <taxon>Colletotrichum orchidearum species complex</taxon>
    </lineage>
</organism>
<feature type="chain" id="PRO_5034137779" evidence="1">
    <location>
        <begin position="18"/>
        <end position="36"/>
    </location>
</feature>
<gene>
    <name evidence="2" type="ORF">CMUS01_09389</name>
</gene>
<evidence type="ECO:0000256" key="1">
    <source>
        <dbReference type="SAM" id="SignalP"/>
    </source>
</evidence>
<dbReference type="EMBL" id="WIGM01000397">
    <property type="protein sequence ID" value="KAF6826524.1"/>
    <property type="molecule type" value="Genomic_DNA"/>
</dbReference>
<proteinExistence type="predicted"/>
<dbReference type="Proteomes" id="UP000639643">
    <property type="component" value="Unassembled WGS sequence"/>
</dbReference>
<evidence type="ECO:0000313" key="2">
    <source>
        <dbReference type="EMBL" id="KAF6826524.1"/>
    </source>
</evidence>
<evidence type="ECO:0000313" key="3">
    <source>
        <dbReference type="Proteomes" id="UP000639643"/>
    </source>
</evidence>
<reference evidence="2" key="1">
    <citation type="journal article" date="2020" name="Phytopathology">
        <title>Genome Sequence Resources of Colletotrichum truncatum, C. plurivorum, C. musicola, and C. sojae: Four Species Pathogenic to Soybean (Glycine max).</title>
        <authorList>
            <person name="Rogerio F."/>
            <person name="Boufleur T.R."/>
            <person name="Ciampi-Guillardi M."/>
            <person name="Sukno S.A."/>
            <person name="Thon M.R."/>
            <person name="Massola Junior N.S."/>
            <person name="Baroncelli R."/>
        </authorList>
    </citation>
    <scope>NUCLEOTIDE SEQUENCE</scope>
    <source>
        <strain evidence="2">LFN0074</strain>
    </source>
</reference>
<name>A0A8H6K7L6_9PEZI</name>
<comment type="caution">
    <text evidence="2">The sequence shown here is derived from an EMBL/GenBank/DDBJ whole genome shotgun (WGS) entry which is preliminary data.</text>
</comment>
<keyword evidence="3" id="KW-1185">Reference proteome</keyword>
<dbReference type="AlphaFoldDB" id="A0A8H6K7L6"/>
<protein>
    <submittedName>
        <fullName evidence="2">Uncharacterized protein</fullName>
    </submittedName>
</protein>